<name>I3T0J9_LOTJA</name>
<evidence type="ECO:0000313" key="2">
    <source>
        <dbReference type="EMBL" id="AFK46041.1"/>
    </source>
</evidence>
<dbReference type="EMBL" id="BT146247">
    <property type="protein sequence ID" value="AFK46041.1"/>
    <property type="molecule type" value="mRNA"/>
</dbReference>
<protein>
    <recommendedName>
        <fullName evidence="3">F-box associated domain-containing protein</fullName>
    </recommendedName>
</protein>
<dbReference type="AlphaFoldDB" id="I3T0J9"/>
<organism evidence="2">
    <name type="scientific">Lotus japonicus</name>
    <name type="common">Lotus corniculatus var. japonicus</name>
    <dbReference type="NCBI Taxonomy" id="34305"/>
    <lineage>
        <taxon>Eukaryota</taxon>
        <taxon>Viridiplantae</taxon>
        <taxon>Streptophyta</taxon>
        <taxon>Embryophyta</taxon>
        <taxon>Tracheophyta</taxon>
        <taxon>Spermatophyta</taxon>
        <taxon>Magnoliopsida</taxon>
        <taxon>eudicotyledons</taxon>
        <taxon>Gunneridae</taxon>
        <taxon>Pentapetalae</taxon>
        <taxon>rosids</taxon>
        <taxon>fabids</taxon>
        <taxon>Fabales</taxon>
        <taxon>Fabaceae</taxon>
        <taxon>Papilionoideae</taxon>
        <taxon>50 kb inversion clade</taxon>
        <taxon>NPAAA clade</taxon>
        <taxon>Hologalegina</taxon>
        <taxon>robinioid clade</taxon>
        <taxon>Loteae</taxon>
        <taxon>Lotus</taxon>
    </lineage>
</organism>
<evidence type="ECO:0000256" key="1">
    <source>
        <dbReference type="SAM" id="MobiDB-lite"/>
    </source>
</evidence>
<reference evidence="2" key="1">
    <citation type="submission" date="2012-05" db="EMBL/GenBank/DDBJ databases">
        <authorList>
            <person name="Krishnakumar V."/>
            <person name="Cheung F."/>
            <person name="Xiao Y."/>
            <person name="Chan A."/>
            <person name="Moskal W.A."/>
            <person name="Town C.D."/>
        </authorList>
    </citation>
    <scope>NUCLEOTIDE SEQUENCE</scope>
</reference>
<feature type="region of interest" description="Disordered" evidence="1">
    <location>
        <begin position="93"/>
        <end position="113"/>
    </location>
</feature>
<accession>I3T0J9</accession>
<evidence type="ECO:0008006" key="3">
    <source>
        <dbReference type="Google" id="ProtNLM"/>
    </source>
</evidence>
<proteinExistence type="evidence at transcript level"/>
<sequence>MAEIWMMKDYKVSSSWTKLFVFPTCNIRHNVFFPICFTKHGEIFGSNGFARFVIFNDKGLLLDQCTFNTYRESLLQCGMYRESLLSLPNASEEASEDDQLMRKQLKITNSNRQ</sequence>